<accession>A0A0J2JXQ2</accession>
<evidence type="ECO:0000313" key="4">
    <source>
        <dbReference type="Proteomes" id="UP000036305"/>
    </source>
</evidence>
<evidence type="ECO:0000313" key="1">
    <source>
        <dbReference type="EMBL" id="EWF80049.1"/>
    </source>
</evidence>
<keyword evidence="4" id="KW-1185">Reference proteome</keyword>
<gene>
    <name evidence="1" type="ORF">L373_05817</name>
    <name evidence="2" type="ORF">SK91_05894</name>
</gene>
<reference evidence="1 3" key="1">
    <citation type="submission" date="2014-01" db="EMBL/GenBank/DDBJ databases">
        <title>The Genome Sequence of Klebsiella oxytoca MGH 27.</title>
        <authorList>
            <consortium name="The Broad Institute Genomics Platform"/>
            <consortium name="The Broad Institute Genome Sequencing Center for Infectious Disease"/>
            <person name="Murphy C."/>
            <person name="Cosimi L."/>
            <person name="Cerqueira G."/>
            <person name="Feldgarden M."/>
            <person name="Earl A."/>
            <person name="Hung D."/>
            <person name="Onderdonk A.B."/>
            <person name="Ferraro M.J."/>
            <person name="Hooper D."/>
            <person name="Dekker J."/>
            <person name="O'Brien T."/>
            <person name="Huang S."/>
            <person name="Quan V."/>
            <person name="Ernst C."/>
            <person name="Delaney M."/>
            <person name="DuBois A."/>
            <person name="Kim D.S."/>
            <person name="Young S.K."/>
            <person name="Zeng Q."/>
            <person name="Gargeya S."/>
            <person name="Fitzgerald M."/>
            <person name="Abouelleil A."/>
            <person name="Alvarado L."/>
            <person name="Berlin A.M."/>
            <person name="Chapman S.B."/>
            <person name="Gainer-Dewar J."/>
            <person name="Goldberg J."/>
            <person name="Gnerre S."/>
            <person name="Griggs A."/>
            <person name="Gujja S."/>
            <person name="Hansen M."/>
            <person name="Howarth C."/>
            <person name="Imamovic A."/>
            <person name="Ireland A."/>
            <person name="Larimer J."/>
            <person name="McCowan C."/>
            <person name="Murphy C."/>
            <person name="Pearson M."/>
            <person name="Poon T.W."/>
            <person name="Priest M."/>
            <person name="Roberts A."/>
            <person name="Saif S."/>
            <person name="Shea T."/>
            <person name="Sykes S."/>
            <person name="Wortman J."/>
            <person name="Nusbaum C."/>
            <person name="Birren B."/>
        </authorList>
    </citation>
    <scope>NUCLEOTIDE SEQUENCE [LARGE SCALE GENOMIC DNA]</scope>
    <source>
        <strain evidence="1 3">MGH 27</strain>
    </source>
</reference>
<organism evidence="1 3">
    <name type="scientific">Klebsiella michiganensis</name>
    <dbReference type="NCBI Taxonomy" id="1134687"/>
    <lineage>
        <taxon>Bacteria</taxon>
        <taxon>Pseudomonadati</taxon>
        <taxon>Pseudomonadota</taxon>
        <taxon>Gammaproteobacteria</taxon>
        <taxon>Enterobacterales</taxon>
        <taxon>Enterobacteriaceae</taxon>
        <taxon>Klebsiella/Raoultella group</taxon>
        <taxon>Klebsiella</taxon>
    </lineage>
</organism>
<dbReference type="EMBL" id="JCNZ01000020">
    <property type="protein sequence ID" value="EWF80049.1"/>
    <property type="molecule type" value="Genomic_DNA"/>
</dbReference>
<dbReference type="Proteomes" id="UP000036305">
    <property type="component" value="Unassembled WGS sequence"/>
</dbReference>
<protein>
    <submittedName>
        <fullName evidence="1">Uncharacterized protein</fullName>
    </submittedName>
</protein>
<evidence type="ECO:0000313" key="3">
    <source>
        <dbReference type="Proteomes" id="UP000020202"/>
    </source>
</evidence>
<dbReference type="RefSeq" id="WP_048252518.1">
    <property type="nucleotide sequence ID" value="NZ_CP151769.1"/>
</dbReference>
<reference evidence="2 4" key="2">
    <citation type="submission" date="2015-06" db="EMBL/GenBank/DDBJ databases">
        <title>The Genome Sequence of None.</title>
        <authorList>
            <consortium name="The Broad Institute Genomics Platform"/>
            <consortium name="The Broad Institute Genome Sequencing Center for Infectious Disease"/>
            <person name="Earl A.M."/>
            <person name="Onderdonk A.B."/>
            <person name="Kirby J."/>
            <person name="Ferraro M.J."/>
            <person name="Huang S."/>
            <person name="Spencer M."/>
            <person name="Fodor A."/>
            <person name="Hooper D."/>
            <person name="Dekker J."/>
            <person name="O'Brien T."/>
            <person name="Quan V."/>
            <person name="Gombosev A."/>
            <person name="Delaney M."/>
            <person name="DuBois A."/>
            <person name="Ernst C."/>
            <person name="Kim D.S."/>
            <person name="Rossman W."/>
            <person name="Gohs F."/>
            <person name="Petruso H."/>
            <person name="Nozar T."/>
            <person name="Mougeot F."/>
            <person name="Manson-McGuire A."/>
            <person name="Young S."/>
            <person name="Abouelleil A."/>
            <person name="Cao P."/>
            <person name="Chapman S.B."/>
            <person name="Griggs A."/>
            <person name="Priest M."/>
            <person name="Shea T."/>
            <person name="Wortman I."/>
            <person name="Wortman J.R."/>
            <person name="Nusbaum C."/>
            <person name="Birren B."/>
        </authorList>
    </citation>
    <scope>NUCLEOTIDE SEQUENCE [LARGE SCALE GENOMIC DNA]</scope>
    <source>
        <strain evidence="2 4">MGH87</strain>
    </source>
</reference>
<evidence type="ECO:0000313" key="2">
    <source>
        <dbReference type="EMBL" id="KLY25303.1"/>
    </source>
</evidence>
<dbReference type="Proteomes" id="UP000020202">
    <property type="component" value="Unassembled WGS sequence"/>
</dbReference>
<dbReference type="AlphaFoldDB" id="A0A0J2JXQ2"/>
<dbReference type="EMBL" id="LEUS01000031">
    <property type="protein sequence ID" value="KLY25303.1"/>
    <property type="molecule type" value="Genomic_DNA"/>
</dbReference>
<proteinExistence type="predicted"/>
<sequence>MVNFKDFEHDRDEKDRKYWDYGESQALVNMNEWIGNNNIEVVAVETMVTVRGNMASTVSMFNAFRLWYKEPLNDAMDTLKGGR</sequence>
<name>A0A0J2JXQ2_9ENTR</name>
<comment type="caution">
    <text evidence="1">The sequence shown here is derived from an EMBL/GenBank/DDBJ whole genome shotgun (WGS) entry which is preliminary data.</text>
</comment>